<sequence length="123" mass="13208">MPALSSVLVNSACMSAHTDVQSQDTEWNSTVSFDDSSLSENVYIPDGLLWFPTVSPDVGAGPLDDIPLEIIPLKAPSCPPIERSPSLPDPAAPDPSPCRAQTSSQTCPVKLLRQPFRVSFLPF</sequence>
<keyword evidence="3" id="KW-1185">Reference proteome</keyword>
<feature type="region of interest" description="Disordered" evidence="1">
    <location>
        <begin position="79"/>
        <end position="104"/>
    </location>
</feature>
<accession>A0A0D7A700</accession>
<organism evidence="2 3">
    <name type="scientific">Fistulina hepatica ATCC 64428</name>
    <dbReference type="NCBI Taxonomy" id="1128425"/>
    <lineage>
        <taxon>Eukaryota</taxon>
        <taxon>Fungi</taxon>
        <taxon>Dikarya</taxon>
        <taxon>Basidiomycota</taxon>
        <taxon>Agaricomycotina</taxon>
        <taxon>Agaricomycetes</taxon>
        <taxon>Agaricomycetidae</taxon>
        <taxon>Agaricales</taxon>
        <taxon>Fistulinaceae</taxon>
        <taxon>Fistulina</taxon>
    </lineage>
</organism>
<protein>
    <submittedName>
        <fullName evidence="2">Uncharacterized protein</fullName>
    </submittedName>
</protein>
<evidence type="ECO:0000313" key="3">
    <source>
        <dbReference type="Proteomes" id="UP000054144"/>
    </source>
</evidence>
<name>A0A0D7A700_9AGAR</name>
<gene>
    <name evidence="2" type="ORF">FISHEDRAFT_75502</name>
</gene>
<reference evidence="2 3" key="1">
    <citation type="journal article" date="2015" name="Fungal Genet. Biol.">
        <title>Evolution of novel wood decay mechanisms in Agaricales revealed by the genome sequences of Fistulina hepatica and Cylindrobasidium torrendii.</title>
        <authorList>
            <person name="Floudas D."/>
            <person name="Held B.W."/>
            <person name="Riley R."/>
            <person name="Nagy L.G."/>
            <person name="Koehler G."/>
            <person name="Ransdell A.S."/>
            <person name="Younus H."/>
            <person name="Chow J."/>
            <person name="Chiniquy J."/>
            <person name="Lipzen A."/>
            <person name="Tritt A."/>
            <person name="Sun H."/>
            <person name="Haridas S."/>
            <person name="LaButti K."/>
            <person name="Ohm R.A."/>
            <person name="Kues U."/>
            <person name="Blanchette R.A."/>
            <person name="Grigoriev I.V."/>
            <person name="Minto R.E."/>
            <person name="Hibbett D.S."/>
        </authorList>
    </citation>
    <scope>NUCLEOTIDE SEQUENCE [LARGE SCALE GENOMIC DNA]</scope>
    <source>
        <strain evidence="2 3">ATCC 64428</strain>
    </source>
</reference>
<evidence type="ECO:0000256" key="1">
    <source>
        <dbReference type="SAM" id="MobiDB-lite"/>
    </source>
</evidence>
<dbReference type="EMBL" id="KN882027">
    <property type="protein sequence ID" value="KIY46583.1"/>
    <property type="molecule type" value="Genomic_DNA"/>
</dbReference>
<evidence type="ECO:0000313" key="2">
    <source>
        <dbReference type="EMBL" id="KIY46583.1"/>
    </source>
</evidence>
<proteinExistence type="predicted"/>
<feature type="compositionally biased region" description="Pro residues" evidence="1">
    <location>
        <begin position="87"/>
        <end position="96"/>
    </location>
</feature>
<dbReference type="AlphaFoldDB" id="A0A0D7A700"/>
<dbReference type="Proteomes" id="UP000054144">
    <property type="component" value="Unassembled WGS sequence"/>
</dbReference>